<dbReference type="Gene3D" id="1.10.287.1700">
    <property type="match status" value="1"/>
</dbReference>
<accession>A0A2K2FPG0</accession>
<name>A0A2K2FPG0_9CLOT</name>
<dbReference type="Proteomes" id="UP000236151">
    <property type="component" value="Unassembled WGS sequence"/>
</dbReference>
<keyword evidence="12" id="KW-0282">Flagellum</keyword>
<evidence type="ECO:0000313" key="13">
    <source>
        <dbReference type="Proteomes" id="UP000236151"/>
    </source>
</evidence>
<keyword evidence="13" id="KW-1185">Reference proteome</keyword>
<keyword evidence="12" id="KW-0966">Cell projection</keyword>
<organism evidence="12 13">
    <name type="scientific">Clostridium thermosuccinogenes</name>
    <dbReference type="NCBI Taxonomy" id="84032"/>
    <lineage>
        <taxon>Bacteria</taxon>
        <taxon>Bacillati</taxon>
        <taxon>Bacillota</taxon>
        <taxon>Clostridia</taxon>
        <taxon>Eubacteriales</taxon>
        <taxon>Clostridiaceae</taxon>
        <taxon>Clostridium</taxon>
    </lineage>
</organism>
<comment type="similarity">
    <text evidence="2">Belongs to the FliJ family.</text>
</comment>
<keyword evidence="6" id="KW-0145">Chemotaxis</keyword>
<dbReference type="OrthoDB" id="2087173at2"/>
<dbReference type="PANTHER" id="PTHR38786:SF1">
    <property type="entry name" value="FLAGELLAR FLIJ PROTEIN"/>
    <property type="match status" value="1"/>
</dbReference>
<keyword evidence="8" id="KW-0653">Protein transport</keyword>
<evidence type="ECO:0000256" key="10">
    <source>
        <dbReference type="ARBA" id="ARBA00023225"/>
    </source>
</evidence>
<evidence type="ECO:0000256" key="5">
    <source>
        <dbReference type="ARBA" id="ARBA00022475"/>
    </source>
</evidence>
<evidence type="ECO:0000256" key="1">
    <source>
        <dbReference type="ARBA" id="ARBA00004413"/>
    </source>
</evidence>
<evidence type="ECO:0000256" key="3">
    <source>
        <dbReference type="ARBA" id="ARBA00020392"/>
    </source>
</evidence>
<dbReference type="GO" id="GO:0006935">
    <property type="term" value="P:chemotaxis"/>
    <property type="evidence" value="ECO:0007669"/>
    <property type="project" value="UniProtKB-KW"/>
</dbReference>
<dbReference type="GO" id="GO:0009288">
    <property type="term" value="C:bacterial-type flagellum"/>
    <property type="evidence" value="ECO:0007669"/>
    <property type="project" value="InterPro"/>
</dbReference>
<dbReference type="InterPro" id="IPR012823">
    <property type="entry name" value="Flagell_FliJ"/>
</dbReference>
<keyword evidence="4" id="KW-0813">Transport</keyword>
<dbReference type="EMBL" id="NIOJ01000008">
    <property type="protein sequence ID" value="PNU00644.1"/>
    <property type="molecule type" value="Genomic_DNA"/>
</dbReference>
<keyword evidence="11" id="KW-0175">Coiled coil</keyword>
<evidence type="ECO:0000313" key="12">
    <source>
        <dbReference type="EMBL" id="PNU00644.1"/>
    </source>
</evidence>
<keyword evidence="12" id="KW-0969">Cilium</keyword>
<evidence type="ECO:0000256" key="2">
    <source>
        <dbReference type="ARBA" id="ARBA00010004"/>
    </source>
</evidence>
<dbReference type="Pfam" id="PF02050">
    <property type="entry name" value="FliJ"/>
    <property type="match status" value="1"/>
</dbReference>
<keyword evidence="7" id="KW-1005">Bacterial flagellum biogenesis</keyword>
<keyword evidence="10" id="KW-1006">Bacterial flagellum protein export</keyword>
<comment type="caution">
    <text evidence="12">The sequence shown here is derived from an EMBL/GenBank/DDBJ whole genome shotgun (WGS) entry which is preliminary data.</text>
</comment>
<dbReference type="GO" id="GO:0015031">
    <property type="term" value="P:protein transport"/>
    <property type="evidence" value="ECO:0007669"/>
    <property type="project" value="UniProtKB-KW"/>
</dbReference>
<evidence type="ECO:0000256" key="11">
    <source>
        <dbReference type="SAM" id="Coils"/>
    </source>
</evidence>
<dbReference type="GO" id="GO:0071973">
    <property type="term" value="P:bacterial-type flagellum-dependent cell motility"/>
    <property type="evidence" value="ECO:0007669"/>
    <property type="project" value="InterPro"/>
</dbReference>
<dbReference type="GO" id="GO:0005886">
    <property type="term" value="C:plasma membrane"/>
    <property type="evidence" value="ECO:0007669"/>
    <property type="project" value="UniProtKB-SubCell"/>
</dbReference>
<gene>
    <name evidence="12" type="primary">fliJ</name>
    <name evidence="12" type="ORF">CDQ84_05215</name>
</gene>
<evidence type="ECO:0000256" key="6">
    <source>
        <dbReference type="ARBA" id="ARBA00022500"/>
    </source>
</evidence>
<dbReference type="PANTHER" id="PTHR38786">
    <property type="entry name" value="FLAGELLAR FLIJ PROTEIN"/>
    <property type="match status" value="1"/>
</dbReference>
<evidence type="ECO:0000256" key="4">
    <source>
        <dbReference type="ARBA" id="ARBA00022448"/>
    </source>
</evidence>
<keyword evidence="5" id="KW-1003">Cell membrane</keyword>
<evidence type="ECO:0000256" key="9">
    <source>
        <dbReference type="ARBA" id="ARBA00023136"/>
    </source>
</evidence>
<dbReference type="InterPro" id="IPR052570">
    <property type="entry name" value="FliJ"/>
</dbReference>
<comment type="subcellular location">
    <subcellularLocation>
        <location evidence="1">Cell membrane</location>
        <topology evidence="1">Peripheral membrane protein</topology>
        <orientation evidence="1">Cytoplasmic side</orientation>
    </subcellularLocation>
</comment>
<protein>
    <recommendedName>
        <fullName evidence="3">Flagellar FliJ protein</fullName>
    </recommendedName>
</protein>
<dbReference type="InterPro" id="IPR053716">
    <property type="entry name" value="Flag_assembly_chemotaxis_eff"/>
</dbReference>
<dbReference type="KEGG" id="cthd:CDO33_07715"/>
<dbReference type="NCBIfam" id="TIGR02473">
    <property type="entry name" value="flagell_FliJ"/>
    <property type="match status" value="1"/>
</dbReference>
<feature type="coiled-coil region" evidence="11">
    <location>
        <begin position="19"/>
        <end position="53"/>
    </location>
</feature>
<dbReference type="RefSeq" id="WP_103080673.1">
    <property type="nucleotide sequence ID" value="NZ_CP021850.1"/>
</dbReference>
<proteinExistence type="inferred from homology"/>
<keyword evidence="9" id="KW-0472">Membrane</keyword>
<dbReference type="GO" id="GO:0044781">
    <property type="term" value="P:bacterial-type flagellum organization"/>
    <property type="evidence" value="ECO:0007669"/>
    <property type="project" value="UniProtKB-KW"/>
</dbReference>
<sequence length="153" mass="17899">MAKFVYKFETILNLKVQMEDSLKNELGKAYKKLEHEKNKLLALENERKDLISDFNQKSSTGVSAGKLREYGSYIALVKDRIVYQKDNVNYSQSVVDKCKERLIKAVQEKEMFEKLKDKQYKGYVKEQFKKDQKLVDEIVSYKQNKLLAGDKNG</sequence>
<evidence type="ECO:0000256" key="7">
    <source>
        <dbReference type="ARBA" id="ARBA00022795"/>
    </source>
</evidence>
<dbReference type="AlphaFoldDB" id="A0A2K2FPG0"/>
<reference evidence="12 13" key="1">
    <citation type="submission" date="2017-06" db="EMBL/GenBank/DDBJ databases">
        <title>Investigating the central metabolism of Clostridium thermosuccinogenes.</title>
        <authorList>
            <person name="Koendjbiharie J.G."/>
            <person name="van Kranenburg R."/>
        </authorList>
    </citation>
    <scope>NUCLEOTIDE SEQUENCE [LARGE SCALE GENOMIC DNA]</scope>
    <source>
        <strain evidence="12 13">DSM 5806</strain>
    </source>
</reference>
<evidence type="ECO:0000256" key="8">
    <source>
        <dbReference type="ARBA" id="ARBA00022927"/>
    </source>
</evidence>